<evidence type="ECO:0000313" key="3">
    <source>
        <dbReference type="Proteomes" id="UP000002420"/>
    </source>
</evidence>
<protein>
    <submittedName>
        <fullName evidence="2">Uroporphyrinogen-III synthase</fullName>
        <ecNumber evidence="2">4.2.1.75</ecNumber>
    </submittedName>
</protein>
<dbReference type="RefSeq" id="WP_012468585.1">
    <property type="nucleotide sequence ID" value="NC_010814.1"/>
</dbReference>
<dbReference type="EC" id="4.2.1.75" evidence="2"/>
<dbReference type="SUPFAM" id="SSF69618">
    <property type="entry name" value="HemD-like"/>
    <property type="match status" value="1"/>
</dbReference>
<dbReference type="InterPro" id="IPR036108">
    <property type="entry name" value="4pyrrol_syn_uPrphyn_synt_sf"/>
</dbReference>
<dbReference type="GO" id="GO:0004852">
    <property type="term" value="F:uroporphyrinogen-III synthase activity"/>
    <property type="evidence" value="ECO:0007669"/>
    <property type="project" value="UniProtKB-EC"/>
</dbReference>
<dbReference type="InterPro" id="IPR003754">
    <property type="entry name" value="4pyrrol_synth_uPrphyn_synth"/>
</dbReference>
<dbReference type="OrthoDB" id="9815856at2"/>
<dbReference type="PANTHER" id="PTHR40082">
    <property type="entry name" value="BLR5956 PROTEIN"/>
    <property type="match status" value="1"/>
</dbReference>
<evidence type="ECO:0000313" key="2">
    <source>
        <dbReference type="EMBL" id="ACD94229.1"/>
    </source>
</evidence>
<feature type="domain" description="Tetrapyrrole biosynthesis uroporphyrinogen III synthase" evidence="1">
    <location>
        <begin position="29"/>
        <end position="258"/>
    </location>
</feature>
<dbReference type="EMBL" id="CP001089">
    <property type="protein sequence ID" value="ACD94229.1"/>
    <property type="molecule type" value="Genomic_DNA"/>
</dbReference>
<dbReference type="InterPro" id="IPR039793">
    <property type="entry name" value="UROS/Hem4"/>
</dbReference>
<dbReference type="PANTHER" id="PTHR40082:SF1">
    <property type="entry name" value="BLR5956 PROTEIN"/>
    <property type="match status" value="1"/>
</dbReference>
<dbReference type="STRING" id="398767.Glov_0501"/>
<name>B3E2H6_TRIL1</name>
<reference evidence="2 3" key="1">
    <citation type="submission" date="2008-05" db="EMBL/GenBank/DDBJ databases">
        <title>Complete sequence of chromosome of Geobacter lovleyi SZ.</title>
        <authorList>
            <consortium name="US DOE Joint Genome Institute"/>
            <person name="Lucas S."/>
            <person name="Copeland A."/>
            <person name="Lapidus A."/>
            <person name="Glavina del Rio T."/>
            <person name="Dalin E."/>
            <person name="Tice H."/>
            <person name="Bruce D."/>
            <person name="Goodwin L."/>
            <person name="Pitluck S."/>
            <person name="Chertkov O."/>
            <person name="Meincke L."/>
            <person name="Brettin T."/>
            <person name="Detter J.C."/>
            <person name="Han C."/>
            <person name="Tapia R."/>
            <person name="Kuske C.R."/>
            <person name="Schmutz J."/>
            <person name="Larimer F."/>
            <person name="Land M."/>
            <person name="Hauser L."/>
            <person name="Kyrpides N."/>
            <person name="Mikhailova N."/>
            <person name="Sung Y."/>
            <person name="Fletcher K.E."/>
            <person name="Ritalahti K.M."/>
            <person name="Loeffler F.E."/>
            <person name="Richardson P."/>
        </authorList>
    </citation>
    <scope>NUCLEOTIDE SEQUENCE [LARGE SCALE GENOMIC DNA]</scope>
    <source>
        <strain evidence="3">ATCC BAA-1151 / DSM 17278 / SZ</strain>
    </source>
</reference>
<dbReference type="AlphaFoldDB" id="B3E2H6"/>
<gene>
    <name evidence="2" type="ordered locus">Glov_0501</name>
</gene>
<dbReference type="Gene3D" id="3.40.50.10090">
    <property type="match status" value="2"/>
</dbReference>
<evidence type="ECO:0000259" key="1">
    <source>
        <dbReference type="Pfam" id="PF02602"/>
    </source>
</evidence>
<dbReference type="HOGENOM" id="CLU_011276_9_5_7"/>
<dbReference type="eggNOG" id="COG1587">
    <property type="taxonomic scope" value="Bacteria"/>
</dbReference>
<dbReference type="Proteomes" id="UP000002420">
    <property type="component" value="Chromosome"/>
</dbReference>
<dbReference type="Pfam" id="PF02602">
    <property type="entry name" value="HEM4"/>
    <property type="match status" value="1"/>
</dbReference>
<dbReference type="GO" id="GO:0006780">
    <property type="term" value="P:uroporphyrinogen III biosynthetic process"/>
    <property type="evidence" value="ECO:0007669"/>
    <property type="project" value="InterPro"/>
</dbReference>
<organism evidence="2 3">
    <name type="scientific">Trichlorobacter lovleyi (strain ATCC BAA-1151 / DSM 17278 / SZ)</name>
    <name type="common">Geobacter lovleyi</name>
    <dbReference type="NCBI Taxonomy" id="398767"/>
    <lineage>
        <taxon>Bacteria</taxon>
        <taxon>Pseudomonadati</taxon>
        <taxon>Thermodesulfobacteriota</taxon>
        <taxon>Desulfuromonadia</taxon>
        <taxon>Geobacterales</taxon>
        <taxon>Geobacteraceae</taxon>
        <taxon>Trichlorobacter</taxon>
    </lineage>
</organism>
<accession>B3E2H6</accession>
<dbReference type="CDD" id="cd06578">
    <property type="entry name" value="HemD"/>
    <property type="match status" value="1"/>
</dbReference>
<keyword evidence="2" id="KW-0456">Lyase</keyword>
<sequence>MSTSGKLPTSPLRGCRILVTRAAEQAAGFSRQLQQRGAVVVECPTIQLVPPEAWTAVDAAIQALSGFDWLILTSANGVRFFFGRLQELGLAPAGLQSCKVCAVGPKTAEALTQLGITPDLIPEQFTGEGVVAAFHGHDLQGRRVLFPKADGARDLIPQQLRSRGAVVIDPVLYRNIIPQGLPDSARLALEQHQLDAVVFSSPSTVRNLAQLTGGITRLQALLADLAVVSIGPVTTRACQELGLSVAVEPEQSTLDALIRALEQHTLCCPSATPPIT</sequence>
<dbReference type="KEGG" id="glo:Glov_0501"/>
<keyword evidence="3" id="KW-1185">Reference proteome</keyword>
<proteinExistence type="predicted"/>